<dbReference type="PANTHER" id="PTHR11439">
    <property type="entry name" value="GAG-POL-RELATED RETROTRANSPOSON"/>
    <property type="match status" value="1"/>
</dbReference>
<dbReference type="SUPFAM" id="SSF57756">
    <property type="entry name" value="Retrovirus zinc finger-like domains"/>
    <property type="match status" value="1"/>
</dbReference>
<evidence type="ECO:0000256" key="1">
    <source>
        <dbReference type="PROSITE-ProRule" id="PRU00047"/>
    </source>
</evidence>
<dbReference type="InterPro" id="IPR001878">
    <property type="entry name" value="Znf_CCHC"/>
</dbReference>
<keyword evidence="1" id="KW-0862">Zinc</keyword>
<dbReference type="PROSITE" id="PS50158">
    <property type="entry name" value="ZF_CCHC"/>
    <property type="match status" value="1"/>
</dbReference>
<dbReference type="InterPro" id="IPR013103">
    <property type="entry name" value="RVT_2"/>
</dbReference>
<feature type="compositionally biased region" description="Basic and acidic residues" evidence="2">
    <location>
        <begin position="497"/>
        <end position="528"/>
    </location>
</feature>
<comment type="caution">
    <text evidence="4">The sequence shown here is derived from an EMBL/GenBank/DDBJ whole genome shotgun (WGS) entry which is preliminary data.</text>
</comment>
<keyword evidence="5" id="KW-1185">Reference proteome</keyword>
<dbReference type="InterPro" id="IPR036875">
    <property type="entry name" value="Znf_CCHC_sf"/>
</dbReference>
<feature type="region of interest" description="Disordered" evidence="2">
    <location>
        <begin position="496"/>
        <end position="528"/>
    </location>
</feature>
<evidence type="ECO:0000259" key="3">
    <source>
        <dbReference type="PROSITE" id="PS50158"/>
    </source>
</evidence>
<dbReference type="PANTHER" id="PTHR11439:SF509">
    <property type="entry name" value="RNA-DIRECTED DNA POLYMERASE"/>
    <property type="match status" value="1"/>
</dbReference>
<name>A0ABQ5CJD7_9ASTR</name>
<organism evidence="4 5">
    <name type="scientific">Tanacetum coccineum</name>
    <dbReference type="NCBI Taxonomy" id="301880"/>
    <lineage>
        <taxon>Eukaryota</taxon>
        <taxon>Viridiplantae</taxon>
        <taxon>Streptophyta</taxon>
        <taxon>Embryophyta</taxon>
        <taxon>Tracheophyta</taxon>
        <taxon>Spermatophyta</taxon>
        <taxon>Magnoliopsida</taxon>
        <taxon>eudicotyledons</taxon>
        <taxon>Gunneridae</taxon>
        <taxon>Pentapetalae</taxon>
        <taxon>asterids</taxon>
        <taxon>campanulids</taxon>
        <taxon>Asterales</taxon>
        <taxon>Asteraceae</taxon>
        <taxon>Asteroideae</taxon>
        <taxon>Anthemideae</taxon>
        <taxon>Anthemidinae</taxon>
        <taxon>Tanacetum</taxon>
    </lineage>
</organism>
<feature type="domain" description="CCHC-type" evidence="3">
    <location>
        <begin position="321"/>
        <end position="336"/>
    </location>
</feature>
<keyword evidence="1" id="KW-0863">Zinc-finger</keyword>
<reference evidence="4" key="1">
    <citation type="journal article" date="2022" name="Int. J. Mol. Sci.">
        <title>Draft Genome of Tanacetum Coccineum: Genomic Comparison of Closely Related Tanacetum-Family Plants.</title>
        <authorList>
            <person name="Yamashiro T."/>
            <person name="Shiraishi A."/>
            <person name="Nakayama K."/>
            <person name="Satake H."/>
        </authorList>
    </citation>
    <scope>NUCLEOTIDE SEQUENCE</scope>
</reference>
<protein>
    <submittedName>
        <fullName evidence="4">Ribonuclease H-like domain-containing protein</fullName>
    </submittedName>
</protein>
<dbReference type="Proteomes" id="UP001151760">
    <property type="component" value="Unassembled WGS sequence"/>
</dbReference>
<accession>A0ABQ5CJD7</accession>
<evidence type="ECO:0000256" key="2">
    <source>
        <dbReference type="SAM" id="MobiDB-lite"/>
    </source>
</evidence>
<dbReference type="Gene3D" id="4.10.60.10">
    <property type="entry name" value="Zinc finger, CCHC-type"/>
    <property type="match status" value="1"/>
</dbReference>
<keyword evidence="1" id="KW-0479">Metal-binding</keyword>
<dbReference type="Pfam" id="PF07727">
    <property type="entry name" value="RVT_2"/>
    <property type="match status" value="1"/>
</dbReference>
<feature type="non-terminal residue" evidence="4">
    <location>
        <position position="929"/>
    </location>
</feature>
<evidence type="ECO:0000313" key="4">
    <source>
        <dbReference type="EMBL" id="GJT27201.1"/>
    </source>
</evidence>
<dbReference type="EMBL" id="BQNB010014358">
    <property type="protein sequence ID" value="GJT27201.1"/>
    <property type="molecule type" value="Genomic_DNA"/>
</dbReference>
<proteinExistence type="predicted"/>
<sequence length="929" mass="105800">MALLSMRARKFYQRTRRKIIIDGSNTAGYDKSKVKCFNYHKMGHFARECRAPRSKDNRNWNQGSSSKAVKIEDASEKVMCAIDGAGFHWSDMAEEEIQANIALMAFSDSEVTNDKSCSKSCLKNYEALKKQYDDLLVKLDDTGFKAATYKRGLTTLEDQIIKYREHEVLFSEEIALLKRSVGSKEYQLGLLRTELEKVKQEKERVDFKIAKFDKSAKDLDQLPNKLDLSYSGLDEFKEPEFKGYGPENSKKESNVVCENYSNETKKNFDAPLIEEWVSDDEDEDESPVVVKKKTVIPTVAKIEKPVRKPLGNEFVMNNKACFACGSFNHLIKDCKRKVQKPIWNNARRVNHHNSHRMSYPHPKRNFVPKAVLMKTGMRPVNAAKPKAAYNAVKRNSWMATEDVKSVRRLGTMKEDDLRIKQRCWRKSFKEVKITGNGFNTVYYVSMRRTGFFCLSDYILLGAGSGPSGERMGDVVGRLTLHLCLLCMSSKDAIANDAGKKTNEEPANDGERNGQEKEGGASNKEDDQNVQDFRVELDNLLVQQKEGYANSTNRVSTISPSVSVAGGAYDDEDEGAEADLNNLETTMNVSPIPTTRIHKDHPKEQIIGDLFSAPQTRRMTKSAQEHAMAKPKKVTQDLRDPSWIEAMQDELLQFRLQKKQGKTGGTRYTQEEGINYDEVFAPVARIETIRLFLAYASFMGFIVYQMDVKSAFLYGIIKEEVYVCQPPGFEDPQFPDKVYKVEKEVGTHTLSTYLLENGYRRGTIDKTLFIKKDRGDILLVQVYVNDIIFRSTKKSLCVEFKQTMHKRSQMSSMGELTFFLGLQVQQKEDGIFISQDKYVADILKKFDFVTVKTASAPMEPNKALVKDEEADNVDVHLYRLMIRSLMCLTASRPDITFVVCACASFQVTPKVSHLHDVKRIFKYLKGQPKL</sequence>
<evidence type="ECO:0000313" key="5">
    <source>
        <dbReference type="Proteomes" id="UP001151760"/>
    </source>
</evidence>
<dbReference type="SMART" id="SM00343">
    <property type="entry name" value="ZnF_C2HC"/>
    <property type="match status" value="2"/>
</dbReference>
<reference evidence="4" key="2">
    <citation type="submission" date="2022-01" db="EMBL/GenBank/DDBJ databases">
        <authorList>
            <person name="Yamashiro T."/>
            <person name="Shiraishi A."/>
            <person name="Satake H."/>
            <person name="Nakayama K."/>
        </authorList>
    </citation>
    <scope>NUCLEOTIDE SEQUENCE</scope>
</reference>
<gene>
    <name evidence="4" type="ORF">Tco_0907476</name>
</gene>